<accession>A0ABS7MGS2</accession>
<name>A0ABS7MGS2_9SPHN</name>
<feature type="chain" id="PRO_5045482743" evidence="1">
    <location>
        <begin position="24"/>
        <end position="236"/>
    </location>
</feature>
<feature type="domain" description="Putative auto-transporter adhesin head GIN" evidence="2">
    <location>
        <begin position="33"/>
        <end position="218"/>
    </location>
</feature>
<evidence type="ECO:0000313" key="3">
    <source>
        <dbReference type="EMBL" id="MBY4638213.1"/>
    </source>
</evidence>
<evidence type="ECO:0000313" key="4">
    <source>
        <dbReference type="Proteomes" id="UP001166571"/>
    </source>
</evidence>
<keyword evidence="4" id="KW-1185">Reference proteome</keyword>
<evidence type="ECO:0000259" key="2">
    <source>
        <dbReference type="Pfam" id="PF10988"/>
    </source>
</evidence>
<comment type="caution">
    <text evidence="3">The sequence shown here is derived from an EMBL/GenBank/DDBJ whole genome shotgun (WGS) entry which is preliminary data.</text>
</comment>
<dbReference type="InterPro" id="IPR021255">
    <property type="entry name" value="DUF2807"/>
</dbReference>
<protein>
    <submittedName>
        <fullName evidence="3">DUF2807 domain-containing protein</fullName>
    </submittedName>
</protein>
<dbReference type="Gene3D" id="2.160.20.120">
    <property type="match status" value="1"/>
</dbReference>
<dbReference type="Proteomes" id="UP001166571">
    <property type="component" value="Unassembled WGS sequence"/>
</dbReference>
<feature type="signal peptide" evidence="1">
    <location>
        <begin position="1"/>
        <end position="23"/>
    </location>
</feature>
<dbReference type="Pfam" id="PF10988">
    <property type="entry name" value="DUF2807"/>
    <property type="match status" value="1"/>
</dbReference>
<dbReference type="EMBL" id="JAILXK010000002">
    <property type="protein sequence ID" value="MBY4638213.1"/>
    <property type="molecule type" value="Genomic_DNA"/>
</dbReference>
<sequence length="236" mass="24371">MNPAMHWAATAAVALVLSVPAAAAEKRYGLTSFEAIEINADVEVEVVDRAPVSAVATGPQASLDRLELETRDGRLIIGQRKFAGDEERRAPHGAVVIRINAANLRSATLAGAGSLTIDRLKGTRVSIGLRGPGRLVVEDIATDRLQVAMIGNGSITLNGKAKQAQMTLSGAGMVDAGGLTIDELVSDSEGAGDHVMRAVKSATITSRGVGKTIVYGRPTCTVRALGSGTVTCGTTK</sequence>
<gene>
    <name evidence="3" type="ORF">K5P26_13785</name>
</gene>
<proteinExistence type="predicted"/>
<keyword evidence="1" id="KW-0732">Signal</keyword>
<reference evidence="3" key="1">
    <citation type="submission" date="2021-08" db="EMBL/GenBank/DDBJ databases">
        <title>Sphingopyxis panaciterrulae sp. nov., isolated from the surface water of the Yellow Sea.</title>
        <authorList>
            <person name="Gao Z."/>
            <person name="Zhang D."/>
            <person name="Zhang A."/>
        </authorList>
    </citation>
    <scope>NUCLEOTIDE SEQUENCE</scope>
    <source>
        <strain evidence="3">XHP0097</strain>
    </source>
</reference>
<organism evidence="3 4">
    <name type="scientific">Sphingopyxis jiangsuensis</name>
    <dbReference type="NCBI Taxonomy" id="2871171"/>
    <lineage>
        <taxon>Bacteria</taxon>
        <taxon>Pseudomonadati</taxon>
        <taxon>Pseudomonadota</taxon>
        <taxon>Alphaproteobacteria</taxon>
        <taxon>Sphingomonadales</taxon>
        <taxon>Sphingomonadaceae</taxon>
        <taxon>Sphingopyxis</taxon>
    </lineage>
</organism>
<evidence type="ECO:0000256" key="1">
    <source>
        <dbReference type="SAM" id="SignalP"/>
    </source>
</evidence>
<dbReference type="RefSeq" id="WP_201927630.1">
    <property type="nucleotide sequence ID" value="NZ_JAERPO010000002.1"/>
</dbReference>